<evidence type="ECO:0000313" key="2">
    <source>
        <dbReference type="Proteomes" id="UP000325579"/>
    </source>
</evidence>
<accession>A0A5N7DK81</accession>
<dbReference type="Proteomes" id="UP000325579">
    <property type="component" value="Unassembled WGS sequence"/>
</dbReference>
<proteinExistence type="predicted"/>
<organism evidence="1 2">
    <name type="scientific">Aspergillus pseudonomiae</name>
    <dbReference type="NCBI Taxonomy" id="1506151"/>
    <lineage>
        <taxon>Eukaryota</taxon>
        <taxon>Fungi</taxon>
        <taxon>Dikarya</taxon>
        <taxon>Ascomycota</taxon>
        <taxon>Pezizomycotina</taxon>
        <taxon>Eurotiomycetes</taxon>
        <taxon>Eurotiomycetidae</taxon>
        <taxon>Eurotiales</taxon>
        <taxon>Aspergillaceae</taxon>
        <taxon>Aspergillus</taxon>
        <taxon>Aspergillus subgen. Circumdati</taxon>
    </lineage>
</organism>
<dbReference type="PANTHER" id="PTHR10622:SF10">
    <property type="entry name" value="HET DOMAIN-CONTAINING PROTEIN"/>
    <property type="match status" value="1"/>
</dbReference>
<dbReference type="RefSeq" id="XP_031944161.1">
    <property type="nucleotide sequence ID" value="XM_032081263.1"/>
</dbReference>
<protein>
    <submittedName>
        <fullName evidence="1">Uncharacterized protein</fullName>
    </submittedName>
</protein>
<dbReference type="EMBL" id="ML736751">
    <property type="protein sequence ID" value="KAE8406842.1"/>
    <property type="molecule type" value="Genomic_DNA"/>
</dbReference>
<gene>
    <name evidence="1" type="ORF">BDV37DRAFT_242083</name>
</gene>
<dbReference type="PANTHER" id="PTHR10622">
    <property type="entry name" value="HET DOMAIN-CONTAINING PROTEIN"/>
    <property type="match status" value="1"/>
</dbReference>
<keyword evidence="2" id="KW-1185">Reference proteome</keyword>
<dbReference type="OrthoDB" id="674604at2759"/>
<dbReference type="GeneID" id="43665954"/>
<dbReference type="AlphaFoldDB" id="A0A5N7DK81"/>
<name>A0A5N7DK81_9EURO</name>
<sequence>MAPTTVKFLDAEWTEVGTKESLKREIAVLTGIPEVILSGKKELDSMSIAQRMSWAAHRKASRIEDGAYCLLGIFDINIPLIYGEG</sequence>
<reference evidence="1 2" key="1">
    <citation type="submission" date="2019-04" db="EMBL/GenBank/DDBJ databases">
        <authorList>
            <consortium name="DOE Joint Genome Institute"/>
            <person name="Mondo S."/>
            <person name="Kjaerbolling I."/>
            <person name="Vesth T."/>
            <person name="Frisvad J.C."/>
            <person name="Nybo J.L."/>
            <person name="Theobald S."/>
            <person name="Kildgaard S."/>
            <person name="Isbrandt T."/>
            <person name="Kuo A."/>
            <person name="Sato A."/>
            <person name="Lyhne E.K."/>
            <person name="Kogle M.E."/>
            <person name="Wiebenga A."/>
            <person name="Kun R.S."/>
            <person name="Lubbers R.J."/>
            <person name="Makela M.R."/>
            <person name="Barry K."/>
            <person name="Chovatia M."/>
            <person name="Clum A."/>
            <person name="Daum C."/>
            <person name="Haridas S."/>
            <person name="He G."/>
            <person name="LaButti K."/>
            <person name="Lipzen A."/>
            <person name="Riley R."/>
            <person name="Salamov A."/>
            <person name="Simmons B.A."/>
            <person name="Magnuson J.K."/>
            <person name="Henrissat B."/>
            <person name="Mortensen U.H."/>
            <person name="Larsen T.O."/>
            <person name="Devries R.P."/>
            <person name="Grigoriev I.V."/>
            <person name="Machida M."/>
            <person name="Baker S.E."/>
            <person name="Andersen M.R."/>
            <person name="Cantor M.N."/>
            <person name="Hua S.X."/>
        </authorList>
    </citation>
    <scope>NUCLEOTIDE SEQUENCE [LARGE SCALE GENOMIC DNA]</scope>
    <source>
        <strain evidence="1 2">CBS 119388</strain>
    </source>
</reference>
<evidence type="ECO:0000313" key="1">
    <source>
        <dbReference type="EMBL" id="KAE8406842.1"/>
    </source>
</evidence>